<gene>
    <name evidence="10" type="ORF">H9894_06830</name>
</gene>
<feature type="compositionally biased region" description="Basic and acidic residues" evidence="7">
    <location>
        <begin position="560"/>
        <end position="588"/>
    </location>
</feature>
<dbReference type="PANTHER" id="PTHR47959">
    <property type="entry name" value="ATP-DEPENDENT RNA HELICASE RHLE-RELATED"/>
    <property type="match status" value="1"/>
</dbReference>
<dbReference type="CDD" id="cd00268">
    <property type="entry name" value="DEADc"/>
    <property type="match status" value="1"/>
</dbReference>
<keyword evidence="2 6" id="KW-0378">Hydrolase</keyword>
<dbReference type="GO" id="GO:0005829">
    <property type="term" value="C:cytosol"/>
    <property type="evidence" value="ECO:0007669"/>
    <property type="project" value="TreeGrafter"/>
</dbReference>
<feature type="domain" description="Helicase C-terminal" evidence="9">
    <location>
        <begin position="340"/>
        <end position="488"/>
    </location>
</feature>
<dbReference type="GO" id="GO:0003724">
    <property type="term" value="F:RNA helicase activity"/>
    <property type="evidence" value="ECO:0007669"/>
    <property type="project" value="TreeGrafter"/>
</dbReference>
<feature type="region of interest" description="Disordered" evidence="7">
    <location>
        <begin position="557"/>
        <end position="743"/>
    </location>
</feature>
<dbReference type="Pfam" id="PF00271">
    <property type="entry name" value="Helicase_C"/>
    <property type="match status" value="1"/>
</dbReference>
<evidence type="ECO:0000259" key="8">
    <source>
        <dbReference type="PROSITE" id="PS51192"/>
    </source>
</evidence>
<feature type="compositionally biased region" description="Polar residues" evidence="7">
    <location>
        <begin position="21"/>
        <end position="30"/>
    </location>
</feature>
<reference evidence="10" key="2">
    <citation type="submission" date="2021-04" db="EMBL/GenBank/DDBJ databases">
        <authorList>
            <person name="Gilroy R."/>
        </authorList>
    </citation>
    <scope>NUCLEOTIDE SEQUENCE</scope>
    <source>
        <strain evidence="10">ChiHecec2B26-446</strain>
    </source>
</reference>
<dbReference type="SMART" id="SM00490">
    <property type="entry name" value="HELICc"/>
    <property type="match status" value="1"/>
</dbReference>
<dbReference type="PROSITE" id="PS00039">
    <property type="entry name" value="DEAD_ATP_HELICASE"/>
    <property type="match status" value="1"/>
</dbReference>
<dbReference type="InterPro" id="IPR001650">
    <property type="entry name" value="Helicase_C-like"/>
</dbReference>
<accession>A0A9D1TPP1</accession>
<name>A0A9D1TPP1_9BACT</name>
<dbReference type="InterPro" id="IPR050079">
    <property type="entry name" value="DEAD_box_RNA_helicase"/>
</dbReference>
<dbReference type="InterPro" id="IPR011545">
    <property type="entry name" value="DEAD/DEAH_box_helicase_dom"/>
</dbReference>
<feature type="domain" description="Helicase ATP-binding" evidence="8">
    <location>
        <begin position="146"/>
        <end position="317"/>
    </location>
</feature>
<feature type="compositionally biased region" description="Low complexity" evidence="7">
    <location>
        <begin position="31"/>
        <end position="92"/>
    </location>
</feature>
<evidence type="ECO:0000313" key="10">
    <source>
        <dbReference type="EMBL" id="HIW00888.1"/>
    </source>
</evidence>
<dbReference type="InterPro" id="IPR044742">
    <property type="entry name" value="DEAD/DEAH_RhlB"/>
</dbReference>
<evidence type="ECO:0000259" key="9">
    <source>
        <dbReference type="PROSITE" id="PS51194"/>
    </source>
</evidence>
<evidence type="ECO:0000256" key="1">
    <source>
        <dbReference type="ARBA" id="ARBA00022741"/>
    </source>
</evidence>
<evidence type="ECO:0000256" key="7">
    <source>
        <dbReference type="SAM" id="MobiDB-lite"/>
    </source>
</evidence>
<dbReference type="Pfam" id="PF00270">
    <property type="entry name" value="DEAD"/>
    <property type="match status" value="1"/>
</dbReference>
<keyword evidence="3 6" id="KW-0347">Helicase</keyword>
<feature type="compositionally biased region" description="Polar residues" evidence="7">
    <location>
        <begin position="686"/>
        <end position="699"/>
    </location>
</feature>
<feature type="region of interest" description="Disordered" evidence="7">
    <location>
        <begin position="1"/>
        <end position="109"/>
    </location>
</feature>
<evidence type="ECO:0000313" key="11">
    <source>
        <dbReference type="Proteomes" id="UP000886752"/>
    </source>
</evidence>
<evidence type="ECO:0000256" key="6">
    <source>
        <dbReference type="RuleBase" id="RU000492"/>
    </source>
</evidence>
<feature type="compositionally biased region" description="Acidic residues" evidence="7">
    <location>
        <begin position="734"/>
        <end position="743"/>
    </location>
</feature>
<sequence length="743" mass="80647">MSDSDHTHPQPPANTAAPVSGASSAKPSPLSQDTAEAASPAASDASQAVSQTVSQTAPADTAAADSGAAPAAAQASATAQAPGQAEAPQAPGSRDDVLTGDGSELEISHPDNALMPVSLDQLPPAMQAACARAGWTRLMPVQSLALPYLMDGRDIMIQSRTGSGKTGCYLLPLVPALRPDQAYTQALVLVPTRELALQVAEQARILFDGTSIRSAALYGGVGYGKQLEQLREGAHLVIGTPGRILDHILRHSLNLEHLRALVFDEADRMLSIGFYPDMKELQRYLPRKRIYTSLFSATYPPYVISLAHEFMTSPSLLSLSQKQVYVAEVQHYVCQVQPMDKDRALIRLIEMENPASAIIFCNTKANVHYVTGVLQGFGYNADELSADLSQNRREDVMRRVRENKVRFLVATDVAARGIDIPCLSHVFLYEPPEDHESYIHRAGRTGRANAAGTVISLCDIMQRMELDRIAKHYSLHLQEMANPTDEAVAEVVSSRLLTLLESRFRSLTSLEKVRTRRYSELARTLATMPEDEESEGSGVSLLAMLLDAFHHNTLNALSLPKDRQPRGERLEKAAKSSKQERRKNDGRKDKKRQNGSRDASRDASRGPSADTPQADDETAPAAPAENGVQAEETAPARQKGQGKKKKKSGSGSAKSAGKNAQDKPKKSSRPIFLGNDAGLQDETPVTPESQGMESPSAAQDRSDKKKTSRKRKRRHKKGPSEGQEAGMHASEAQGDFDDMEVPF</sequence>
<evidence type="ECO:0000256" key="2">
    <source>
        <dbReference type="ARBA" id="ARBA00022801"/>
    </source>
</evidence>
<dbReference type="EMBL" id="DXHV01000063">
    <property type="protein sequence ID" value="HIW00888.1"/>
    <property type="molecule type" value="Genomic_DNA"/>
</dbReference>
<protein>
    <submittedName>
        <fullName evidence="10">DEAD/DEAH box helicase</fullName>
    </submittedName>
</protein>
<feature type="compositionally biased region" description="Low complexity" evidence="7">
    <location>
        <begin position="649"/>
        <end position="658"/>
    </location>
</feature>
<dbReference type="GO" id="GO:0003676">
    <property type="term" value="F:nucleic acid binding"/>
    <property type="evidence" value="ECO:0007669"/>
    <property type="project" value="InterPro"/>
</dbReference>
<evidence type="ECO:0000256" key="5">
    <source>
        <dbReference type="ARBA" id="ARBA00038437"/>
    </source>
</evidence>
<dbReference type="PANTHER" id="PTHR47959:SF1">
    <property type="entry name" value="ATP-DEPENDENT RNA HELICASE DBPA"/>
    <property type="match status" value="1"/>
</dbReference>
<evidence type="ECO:0000256" key="3">
    <source>
        <dbReference type="ARBA" id="ARBA00022806"/>
    </source>
</evidence>
<dbReference type="Proteomes" id="UP000886752">
    <property type="component" value="Unassembled WGS sequence"/>
</dbReference>
<dbReference type="PROSITE" id="PS51192">
    <property type="entry name" value="HELICASE_ATP_BIND_1"/>
    <property type="match status" value="1"/>
</dbReference>
<reference evidence="10" key="1">
    <citation type="journal article" date="2021" name="PeerJ">
        <title>Extensive microbial diversity within the chicken gut microbiome revealed by metagenomics and culture.</title>
        <authorList>
            <person name="Gilroy R."/>
            <person name="Ravi A."/>
            <person name="Getino M."/>
            <person name="Pursley I."/>
            <person name="Horton D.L."/>
            <person name="Alikhan N.F."/>
            <person name="Baker D."/>
            <person name="Gharbi K."/>
            <person name="Hall N."/>
            <person name="Watson M."/>
            <person name="Adriaenssens E.M."/>
            <person name="Foster-Nyarko E."/>
            <person name="Jarju S."/>
            <person name="Secka A."/>
            <person name="Antonio M."/>
            <person name="Oren A."/>
            <person name="Chaudhuri R.R."/>
            <person name="La Ragione R."/>
            <person name="Hildebrand F."/>
            <person name="Pallen M.J."/>
        </authorList>
    </citation>
    <scope>NUCLEOTIDE SEQUENCE</scope>
    <source>
        <strain evidence="10">ChiHecec2B26-446</strain>
    </source>
</reference>
<dbReference type="AlphaFoldDB" id="A0A9D1TPP1"/>
<comment type="similarity">
    <text evidence="5 6">Belongs to the DEAD box helicase family.</text>
</comment>
<keyword evidence="1 6" id="KW-0547">Nucleotide-binding</keyword>
<dbReference type="InterPro" id="IPR000629">
    <property type="entry name" value="RNA-helicase_DEAD-box_CS"/>
</dbReference>
<dbReference type="SMART" id="SM00487">
    <property type="entry name" value="DEXDc"/>
    <property type="match status" value="1"/>
</dbReference>
<evidence type="ECO:0000256" key="4">
    <source>
        <dbReference type="ARBA" id="ARBA00022840"/>
    </source>
</evidence>
<comment type="caution">
    <text evidence="10">The sequence shown here is derived from an EMBL/GenBank/DDBJ whole genome shotgun (WGS) entry which is preliminary data.</text>
</comment>
<dbReference type="GO" id="GO:0005524">
    <property type="term" value="F:ATP binding"/>
    <property type="evidence" value="ECO:0007669"/>
    <property type="project" value="UniProtKB-KW"/>
</dbReference>
<dbReference type="GO" id="GO:0016787">
    <property type="term" value="F:hydrolase activity"/>
    <property type="evidence" value="ECO:0007669"/>
    <property type="project" value="UniProtKB-KW"/>
</dbReference>
<feature type="compositionally biased region" description="Basic residues" evidence="7">
    <location>
        <begin position="706"/>
        <end position="717"/>
    </location>
</feature>
<dbReference type="CDD" id="cd18787">
    <property type="entry name" value="SF2_C_DEAD"/>
    <property type="match status" value="1"/>
</dbReference>
<dbReference type="PROSITE" id="PS51194">
    <property type="entry name" value="HELICASE_CTER"/>
    <property type="match status" value="1"/>
</dbReference>
<proteinExistence type="inferred from homology"/>
<organism evidence="10 11">
    <name type="scientific">Candidatus Desulfovibrio intestinipullorum</name>
    <dbReference type="NCBI Taxonomy" id="2838536"/>
    <lineage>
        <taxon>Bacteria</taxon>
        <taxon>Pseudomonadati</taxon>
        <taxon>Thermodesulfobacteriota</taxon>
        <taxon>Desulfovibrionia</taxon>
        <taxon>Desulfovibrionales</taxon>
        <taxon>Desulfovibrionaceae</taxon>
        <taxon>Desulfovibrio</taxon>
    </lineage>
</organism>
<dbReference type="Gene3D" id="3.40.50.300">
    <property type="entry name" value="P-loop containing nucleotide triphosphate hydrolases"/>
    <property type="match status" value="2"/>
</dbReference>
<dbReference type="SUPFAM" id="SSF52540">
    <property type="entry name" value="P-loop containing nucleoside triphosphate hydrolases"/>
    <property type="match status" value="1"/>
</dbReference>
<keyword evidence="4 6" id="KW-0067">ATP-binding</keyword>
<dbReference type="InterPro" id="IPR014001">
    <property type="entry name" value="Helicase_ATP-bd"/>
</dbReference>
<dbReference type="InterPro" id="IPR027417">
    <property type="entry name" value="P-loop_NTPase"/>
</dbReference>